<accession>A0ABQ9WSH0</accession>
<name>A0ABQ9WSH0_9EUKA</name>
<dbReference type="Gene3D" id="1.25.10.10">
    <property type="entry name" value="Leucine-rich Repeat Variant"/>
    <property type="match status" value="1"/>
</dbReference>
<dbReference type="InterPro" id="IPR016024">
    <property type="entry name" value="ARM-type_fold"/>
</dbReference>
<reference evidence="1 2" key="1">
    <citation type="journal article" date="2022" name="bioRxiv">
        <title>Genomics of Preaxostyla Flagellates Illuminates Evolutionary Transitions and the Path Towards Mitochondrial Loss.</title>
        <authorList>
            <person name="Novak L.V.F."/>
            <person name="Treitli S.C."/>
            <person name="Pyrih J."/>
            <person name="Halakuc P."/>
            <person name="Pipaliya S.V."/>
            <person name="Vacek V."/>
            <person name="Brzon O."/>
            <person name="Soukal P."/>
            <person name="Eme L."/>
            <person name="Dacks J.B."/>
            <person name="Karnkowska A."/>
            <person name="Elias M."/>
            <person name="Hampl V."/>
        </authorList>
    </citation>
    <scope>NUCLEOTIDE SEQUENCE [LARGE SCALE GENOMIC DNA]</scope>
    <source>
        <strain evidence="1">NAU3</strain>
        <tissue evidence="1">Gut</tissue>
    </source>
</reference>
<protein>
    <submittedName>
        <fullName evidence="1">Uncharacterized protein</fullName>
    </submittedName>
</protein>
<dbReference type="Proteomes" id="UP001281761">
    <property type="component" value="Unassembled WGS sequence"/>
</dbReference>
<dbReference type="InterPro" id="IPR011989">
    <property type="entry name" value="ARM-like"/>
</dbReference>
<comment type="caution">
    <text evidence="1">The sequence shown here is derived from an EMBL/GenBank/DDBJ whole genome shotgun (WGS) entry which is preliminary data.</text>
</comment>
<organism evidence="1 2">
    <name type="scientific">Blattamonas nauphoetae</name>
    <dbReference type="NCBI Taxonomy" id="2049346"/>
    <lineage>
        <taxon>Eukaryota</taxon>
        <taxon>Metamonada</taxon>
        <taxon>Preaxostyla</taxon>
        <taxon>Oxymonadida</taxon>
        <taxon>Blattamonas</taxon>
    </lineage>
</organism>
<proteinExistence type="predicted"/>
<dbReference type="SUPFAM" id="SSF48371">
    <property type="entry name" value="ARM repeat"/>
    <property type="match status" value="1"/>
</dbReference>
<keyword evidence="2" id="KW-1185">Reference proteome</keyword>
<evidence type="ECO:0000313" key="1">
    <source>
        <dbReference type="EMBL" id="KAK2942443.1"/>
    </source>
</evidence>
<sequence>MLVDEMSVHPDIDAGQAKQTNLIETFLSHICGECIPFRAIMLNGLLVLVTESDWALSTILEVEYIKPLEEYCSKTQPCDVPITLPRLLLVIGKSSEDALDRICESSIPSFYLEWMVSTSKSDMITALGDCLLLWTSTLRSSSTFLAHHKIKFLAFFDRNRNPESSLPHFPSLAQLCFSPHPEVSKLALKALITSCESDSETRSFLRTHSMPSASTDSSSELVPFAARLCSTLAEHVSEIKSLVSESSPSDGTISALSATLPEDSPLLSGNAVLEVIYEGFSLFGDLLFSKDATFDDILIKCDFVPLLKSTIITCLDLLEQPKTESTCPPSAQTELLIAILDCLWNYTASTLDRNHQSLHRVVESAFSDVPQMCSLLERTCRFSPTHFCHLRMIINVGAFLRHFVPRMLEENLVQRVINTTNPMAVLTAHDQFHLRIVWAIVNLIWDPKYITEDEEEQKRIRKLQFERALKPAKQYLLFILQRKESILKGDSSDRDLSTQVTYLLSQTLVLERELFKDGEIVETGREEWEVGWLVEKIHEKELGKRLKMIREDDVRMKKDEKLRWKKRVERRREAGHSDAMEGRLIRRDNETPAEIVEYLEGVGKERGMNVRF</sequence>
<evidence type="ECO:0000313" key="2">
    <source>
        <dbReference type="Proteomes" id="UP001281761"/>
    </source>
</evidence>
<gene>
    <name evidence="1" type="ORF">BLNAU_22633</name>
</gene>
<dbReference type="EMBL" id="JARBJD010000408">
    <property type="protein sequence ID" value="KAK2942443.1"/>
    <property type="molecule type" value="Genomic_DNA"/>
</dbReference>